<organism evidence="2 3">
    <name type="scientific">Tistrella mobilis</name>
    <dbReference type="NCBI Taxonomy" id="171437"/>
    <lineage>
        <taxon>Bacteria</taxon>
        <taxon>Pseudomonadati</taxon>
        <taxon>Pseudomonadota</taxon>
        <taxon>Alphaproteobacteria</taxon>
        <taxon>Geminicoccales</taxon>
        <taxon>Geminicoccaceae</taxon>
        <taxon>Tistrella</taxon>
    </lineage>
</organism>
<protein>
    <recommendedName>
        <fullName evidence="1">YrdC-like domain-containing protein</fullName>
    </recommendedName>
</protein>
<dbReference type="GO" id="GO:0003725">
    <property type="term" value="F:double-stranded RNA binding"/>
    <property type="evidence" value="ECO:0007669"/>
    <property type="project" value="InterPro"/>
</dbReference>
<evidence type="ECO:0000259" key="1">
    <source>
        <dbReference type="PROSITE" id="PS51163"/>
    </source>
</evidence>
<accession>A0A3B9ILB0</accession>
<dbReference type="EMBL" id="DMAI01000172">
    <property type="protein sequence ID" value="HAE48009.1"/>
    <property type="molecule type" value="Genomic_DNA"/>
</dbReference>
<dbReference type="Gene3D" id="3.90.870.10">
    <property type="entry name" value="DHBP synthase"/>
    <property type="match status" value="1"/>
</dbReference>
<reference evidence="2 3" key="1">
    <citation type="journal article" date="2018" name="Nat. Biotechnol.">
        <title>A standardized bacterial taxonomy based on genome phylogeny substantially revises the tree of life.</title>
        <authorList>
            <person name="Parks D.H."/>
            <person name="Chuvochina M."/>
            <person name="Waite D.W."/>
            <person name="Rinke C."/>
            <person name="Skarshewski A."/>
            <person name="Chaumeil P.A."/>
            <person name="Hugenholtz P."/>
        </authorList>
    </citation>
    <scope>NUCLEOTIDE SEQUENCE [LARGE SCALE GENOMIC DNA]</scope>
    <source>
        <strain evidence="2">UBA8739</strain>
    </source>
</reference>
<name>A0A3B9ILB0_9PROT</name>
<dbReference type="SUPFAM" id="SSF55821">
    <property type="entry name" value="YrdC/RibB"/>
    <property type="match status" value="1"/>
</dbReference>
<dbReference type="Proteomes" id="UP000257706">
    <property type="component" value="Unassembled WGS sequence"/>
</dbReference>
<feature type="domain" description="YrdC-like" evidence="1">
    <location>
        <begin position="18"/>
        <end position="216"/>
    </location>
</feature>
<sequence>MRTMEVALGVPDDEVVDDAEVDHVLGVIRGGGLTLLKANIGYGLIGHTERSIRRMYEVKGRPLTNPCITIGSIDVLRDLVIMEDPRLLDWIAEVSEMTTLAVINRLNPDSRLFAKLTPHVRRQCSENGTVATFIRTGAFIEQLVEKALAEDILLVGSSGNISSTGNRYTFADVQPQVLEGVDFWHEKGDAKYLNDQKLATSIVNLTNFTFRRKGVNHEYIAASLDAFRSRTGL</sequence>
<dbReference type="AlphaFoldDB" id="A0A3B9ILB0"/>
<gene>
    <name evidence="2" type="ORF">DCK97_11360</name>
</gene>
<evidence type="ECO:0000313" key="2">
    <source>
        <dbReference type="EMBL" id="HAE48009.1"/>
    </source>
</evidence>
<proteinExistence type="predicted"/>
<dbReference type="Pfam" id="PF01300">
    <property type="entry name" value="Sua5_yciO_yrdC"/>
    <property type="match status" value="1"/>
</dbReference>
<dbReference type="InterPro" id="IPR006070">
    <property type="entry name" value="Sua5-like_dom"/>
</dbReference>
<comment type="caution">
    <text evidence="2">The sequence shown here is derived from an EMBL/GenBank/DDBJ whole genome shotgun (WGS) entry which is preliminary data.</text>
</comment>
<dbReference type="OrthoDB" id="8840783at2"/>
<dbReference type="PROSITE" id="PS51163">
    <property type="entry name" value="YRDC"/>
    <property type="match status" value="1"/>
</dbReference>
<dbReference type="InterPro" id="IPR017945">
    <property type="entry name" value="DHBP_synth_RibB-like_a/b_dom"/>
</dbReference>
<evidence type="ECO:0000313" key="3">
    <source>
        <dbReference type="Proteomes" id="UP000257706"/>
    </source>
</evidence>